<reference evidence="1" key="2">
    <citation type="submission" date="2021-11" db="EMBL/GenBank/DDBJ databases">
        <authorList>
            <person name="Gilroy R."/>
        </authorList>
    </citation>
    <scope>NUCLEOTIDE SEQUENCE</scope>
    <source>
        <strain evidence="1">150</strain>
    </source>
</reference>
<dbReference type="Gene3D" id="3.30.1240.10">
    <property type="match status" value="1"/>
</dbReference>
<dbReference type="PANTHER" id="PTHR10000">
    <property type="entry name" value="PHOSPHOSERINE PHOSPHATASE"/>
    <property type="match status" value="1"/>
</dbReference>
<dbReference type="SFLD" id="SFLDG01144">
    <property type="entry name" value="C2.B.4:_PGP_Like"/>
    <property type="match status" value="1"/>
</dbReference>
<evidence type="ECO:0000313" key="2">
    <source>
        <dbReference type="Proteomes" id="UP000813384"/>
    </source>
</evidence>
<accession>A0A9E3ZU80</accession>
<dbReference type="AlphaFoldDB" id="A0A9E3ZU80"/>
<dbReference type="EMBL" id="JAJJVO010000131">
    <property type="protein sequence ID" value="MCC9274390.1"/>
    <property type="molecule type" value="Genomic_DNA"/>
</dbReference>
<dbReference type="Proteomes" id="UP000813384">
    <property type="component" value="Unassembled WGS sequence"/>
</dbReference>
<dbReference type="SFLD" id="SFLDS00003">
    <property type="entry name" value="Haloacid_Dehalogenase"/>
    <property type="match status" value="1"/>
</dbReference>
<dbReference type="GO" id="GO:0000287">
    <property type="term" value="F:magnesium ion binding"/>
    <property type="evidence" value="ECO:0007669"/>
    <property type="project" value="TreeGrafter"/>
</dbReference>
<dbReference type="Pfam" id="PF08282">
    <property type="entry name" value="Hydrolase_3"/>
    <property type="match status" value="1"/>
</dbReference>
<organism evidence="1 2">
    <name type="scientific">Enterococcus aquimarinus</name>
    <dbReference type="NCBI Taxonomy" id="328396"/>
    <lineage>
        <taxon>Bacteria</taxon>
        <taxon>Bacillati</taxon>
        <taxon>Bacillota</taxon>
        <taxon>Bacilli</taxon>
        <taxon>Lactobacillales</taxon>
        <taxon>Enterococcaceae</taxon>
        <taxon>Enterococcus</taxon>
    </lineage>
</organism>
<dbReference type="Gene3D" id="3.40.50.1000">
    <property type="entry name" value="HAD superfamily/HAD-like"/>
    <property type="match status" value="1"/>
</dbReference>
<dbReference type="InterPro" id="IPR036412">
    <property type="entry name" value="HAD-like_sf"/>
</dbReference>
<proteinExistence type="predicted"/>
<keyword evidence="1" id="KW-0378">Hydrolase</keyword>
<dbReference type="GO" id="GO:0005829">
    <property type="term" value="C:cytosol"/>
    <property type="evidence" value="ECO:0007669"/>
    <property type="project" value="TreeGrafter"/>
</dbReference>
<dbReference type="RefSeq" id="WP_071873968.1">
    <property type="nucleotide sequence ID" value="NZ_JBHSHF010000012.1"/>
</dbReference>
<dbReference type="PANTHER" id="PTHR10000:SF8">
    <property type="entry name" value="HAD SUPERFAMILY HYDROLASE-LIKE, TYPE 3"/>
    <property type="match status" value="1"/>
</dbReference>
<reference evidence="1" key="1">
    <citation type="journal article" date="2021" name="PeerJ">
        <title>Extensive microbial diversity within the chicken gut microbiome revealed by metagenomics and culture.</title>
        <authorList>
            <person name="Gilroy R."/>
            <person name="Ravi A."/>
            <person name="Getino M."/>
            <person name="Pursley I."/>
            <person name="Horton D.L."/>
            <person name="Alikhan N.F."/>
            <person name="Baker D."/>
            <person name="Gharbi K."/>
            <person name="Hall N."/>
            <person name="Watson M."/>
            <person name="Adriaenssens E.M."/>
            <person name="Foster-Nyarko E."/>
            <person name="Jarju S."/>
            <person name="Secka A."/>
            <person name="Antonio M."/>
            <person name="Oren A."/>
            <person name="Chaudhuri R.R."/>
            <person name="La Ragione R."/>
            <person name="Hildebrand F."/>
            <person name="Pallen M.J."/>
        </authorList>
    </citation>
    <scope>NUCLEOTIDE SEQUENCE</scope>
    <source>
        <strain evidence="1">150</strain>
    </source>
</reference>
<dbReference type="NCBIfam" id="TIGR01484">
    <property type="entry name" value="HAD-SF-IIB"/>
    <property type="match status" value="1"/>
</dbReference>
<name>A0A9E3ZU80_9ENTE</name>
<gene>
    <name evidence="1" type="ORF">K8V42_08895</name>
</gene>
<evidence type="ECO:0000313" key="1">
    <source>
        <dbReference type="EMBL" id="MCC9274390.1"/>
    </source>
</evidence>
<dbReference type="SFLD" id="SFLDG01140">
    <property type="entry name" value="C2.B:_Phosphomannomutase_and_P"/>
    <property type="match status" value="1"/>
</dbReference>
<dbReference type="SUPFAM" id="SSF56784">
    <property type="entry name" value="HAD-like"/>
    <property type="match status" value="1"/>
</dbReference>
<dbReference type="InterPro" id="IPR000150">
    <property type="entry name" value="Cof"/>
</dbReference>
<dbReference type="InterPro" id="IPR023214">
    <property type="entry name" value="HAD_sf"/>
</dbReference>
<comment type="caution">
    <text evidence="1">The sequence shown here is derived from an EMBL/GenBank/DDBJ whole genome shotgun (WGS) entry which is preliminary data.</text>
</comment>
<dbReference type="GO" id="GO:0016791">
    <property type="term" value="F:phosphatase activity"/>
    <property type="evidence" value="ECO:0007669"/>
    <property type="project" value="TreeGrafter"/>
</dbReference>
<dbReference type="InterPro" id="IPR006379">
    <property type="entry name" value="HAD-SF_hydro_IIB"/>
</dbReference>
<protein>
    <submittedName>
        <fullName evidence="1">Cof-type HAD-IIB family hydrolase</fullName>
    </submittedName>
</protein>
<dbReference type="NCBIfam" id="TIGR00099">
    <property type="entry name" value="Cof-subfamily"/>
    <property type="match status" value="1"/>
</dbReference>
<dbReference type="CDD" id="cd07516">
    <property type="entry name" value="HAD_Pase"/>
    <property type="match status" value="1"/>
</dbReference>
<dbReference type="PROSITE" id="PS01228">
    <property type="entry name" value="COF_1"/>
    <property type="match status" value="1"/>
</dbReference>
<sequence>MIKLVAIDLDGTLLNGKKEITPRNKAALIAAKAKGVKVVICTGRPLRAIHPFLQELNLEEAGDYSITFNGGLVQQNDTGKIIEKNVLTFEQVQELITLAQSLDLPLDLLSEEKVFNVATSTDHPSLYSTMNPLLTHLPTLISELQEDRVYNKAVIGFDQAFLDAQIQKIPSEIRESFEVIKSRDMLLEFMPKGVTKAYGLSLLVRDLGLKQTEVMSIGDEENDLSMIEYAGMGVAMGNAVAQVKAVADIVTATNEEDGVAKVVETYILQEGSD</sequence>
<dbReference type="OrthoDB" id="9790031at2"/>